<dbReference type="InterPro" id="IPR009097">
    <property type="entry name" value="Cyclic_Pdiesterase"/>
</dbReference>
<dbReference type="Pfam" id="PF13563">
    <property type="entry name" value="2_5_RNA_ligase2"/>
    <property type="match status" value="1"/>
</dbReference>
<proteinExistence type="inferred from homology"/>
<accession>A0A975Q2C2</accession>
<dbReference type="PANTHER" id="PTHR35561:SF1">
    <property type="entry name" value="RNA 2',3'-CYCLIC PHOSPHODIESTERASE"/>
    <property type="match status" value="1"/>
</dbReference>
<name>A0A975Q2C2_9SPHN</name>
<dbReference type="SUPFAM" id="SSF55144">
    <property type="entry name" value="LigT-like"/>
    <property type="match status" value="1"/>
</dbReference>
<dbReference type="Proteomes" id="UP000681425">
    <property type="component" value="Chromosome"/>
</dbReference>
<dbReference type="Gene3D" id="3.90.1140.10">
    <property type="entry name" value="Cyclic phosphodiesterase"/>
    <property type="match status" value="1"/>
</dbReference>
<evidence type="ECO:0000256" key="2">
    <source>
        <dbReference type="HAMAP-Rule" id="MF_01940"/>
    </source>
</evidence>
<dbReference type="EC" id="3.1.4.58" evidence="2"/>
<comment type="function">
    <text evidence="2">Hydrolyzes RNA 2',3'-cyclic phosphodiester to an RNA 2'-phosphomonoester.</text>
</comment>
<dbReference type="EMBL" id="CP073910">
    <property type="protein sequence ID" value="QUT06312.1"/>
    <property type="molecule type" value="Genomic_DNA"/>
</dbReference>
<keyword evidence="1 2" id="KW-0378">Hydrolase</keyword>
<protein>
    <recommendedName>
        <fullName evidence="2">RNA 2',3'-cyclic phosphodiesterase</fullName>
        <shortName evidence="2">RNA 2',3'-CPDase</shortName>
        <ecNumber evidence="2">3.1.4.58</ecNumber>
    </recommendedName>
</protein>
<dbReference type="KEGG" id="spph:KFK14_02175"/>
<keyword evidence="4" id="KW-1185">Reference proteome</keyword>
<organism evidence="3 4">
    <name type="scientific">Sphingobium phenoxybenzoativorans</name>
    <dbReference type="NCBI Taxonomy" id="1592790"/>
    <lineage>
        <taxon>Bacteria</taxon>
        <taxon>Pseudomonadati</taxon>
        <taxon>Pseudomonadota</taxon>
        <taxon>Alphaproteobacteria</taxon>
        <taxon>Sphingomonadales</taxon>
        <taxon>Sphingomonadaceae</taxon>
        <taxon>Sphingobium</taxon>
    </lineage>
</organism>
<comment type="catalytic activity">
    <reaction evidence="2">
        <text>a 3'-end 2',3'-cyclophospho-ribonucleotide-RNA + H2O = a 3'-end 2'-phospho-ribonucleotide-RNA + H(+)</text>
        <dbReference type="Rhea" id="RHEA:11828"/>
        <dbReference type="Rhea" id="RHEA-COMP:10464"/>
        <dbReference type="Rhea" id="RHEA-COMP:17353"/>
        <dbReference type="ChEBI" id="CHEBI:15377"/>
        <dbReference type="ChEBI" id="CHEBI:15378"/>
        <dbReference type="ChEBI" id="CHEBI:83064"/>
        <dbReference type="ChEBI" id="CHEBI:173113"/>
        <dbReference type="EC" id="3.1.4.58"/>
    </reaction>
</comment>
<dbReference type="GO" id="GO:0004113">
    <property type="term" value="F:2',3'-cyclic-nucleotide 3'-phosphodiesterase activity"/>
    <property type="evidence" value="ECO:0007669"/>
    <property type="project" value="InterPro"/>
</dbReference>
<dbReference type="PANTHER" id="PTHR35561">
    <property type="entry name" value="RNA 2',3'-CYCLIC PHOSPHODIESTERASE"/>
    <property type="match status" value="1"/>
</dbReference>
<sequence>MHRLFVALRPPVPVRDHLLGLMHGVEGARWQSDDQLHLTLRFIGEVDRHQASDIAAALARVTAPAFDLALSSAGTFDRRGRIDTLWAGVTPHDQVAALHARIDRACIMAGCASEHRAYLPHITLARLNRSSAPLHDFLAANAGLSSAPFPVAEFGLYESILGREGPVYHLAERYPLAPR</sequence>
<dbReference type="HAMAP" id="MF_01940">
    <property type="entry name" value="RNA_CPDase"/>
    <property type="match status" value="1"/>
</dbReference>
<dbReference type="AlphaFoldDB" id="A0A975Q2C2"/>
<evidence type="ECO:0000313" key="3">
    <source>
        <dbReference type="EMBL" id="QUT06312.1"/>
    </source>
</evidence>
<feature type="short sequence motif" description="HXTX 2" evidence="2">
    <location>
        <begin position="121"/>
        <end position="124"/>
    </location>
</feature>
<reference evidence="3" key="1">
    <citation type="submission" date="2021-04" db="EMBL/GenBank/DDBJ databases">
        <title>Isolation of p-tert-butylphenol degrading bacteria Sphingobium phenoxybenzoativorans Tas13 from active sludge.</title>
        <authorList>
            <person name="Li Y."/>
        </authorList>
    </citation>
    <scope>NUCLEOTIDE SEQUENCE</scope>
    <source>
        <strain evidence="3">Tas13</strain>
    </source>
</reference>
<evidence type="ECO:0000256" key="1">
    <source>
        <dbReference type="ARBA" id="ARBA00022801"/>
    </source>
</evidence>
<dbReference type="InterPro" id="IPR004175">
    <property type="entry name" value="RNA_CPDase"/>
</dbReference>
<dbReference type="GO" id="GO:0008664">
    <property type="term" value="F:RNA 2',3'-cyclic 3'-phosphodiesterase activity"/>
    <property type="evidence" value="ECO:0007669"/>
    <property type="project" value="UniProtKB-EC"/>
</dbReference>
<feature type="short sequence motif" description="HXTX 1" evidence="2">
    <location>
        <begin position="37"/>
        <end position="40"/>
    </location>
</feature>
<dbReference type="NCBIfam" id="TIGR02258">
    <property type="entry name" value="2_5_ligase"/>
    <property type="match status" value="1"/>
</dbReference>
<evidence type="ECO:0000313" key="4">
    <source>
        <dbReference type="Proteomes" id="UP000681425"/>
    </source>
</evidence>
<feature type="active site" description="Proton acceptor" evidence="2">
    <location>
        <position position="121"/>
    </location>
</feature>
<feature type="active site" description="Proton donor" evidence="2">
    <location>
        <position position="37"/>
    </location>
</feature>
<gene>
    <name evidence="3" type="primary">thpR</name>
    <name evidence="3" type="ORF">KFK14_02175</name>
</gene>
<dbReference type="RefSeq" id="WP_212609709.1">
    <property type="nucleotide sequence ID" value="NZ_CP073910.1"/>
</dbReference>
<comment type="similarity">
    <text evidence="2">Belongs to the 2H phosphoesterase superfamily. ThpR family.</text>
</comment>